<name>A0ABT8D303_9FLAO</name>
<sequence length="78" mass="8734">MQTTSLNLPKGMSEVVVTNVANFLNENSIQVGAPAKVTIMSVQFTNAYIQEYDTAENTTLLKPVRDSIKLWKKNFNNL</sequence>
<dbReference type="EMBL" id="JAUFQU010000063">
    <property type="protein sequence ID" value="MDN3709855.1"/>
    <property type="molecule type" value="Genomic_DNA"/>
</dbReference>
<dbReference type="Proteomes" id="UP001242368">
    <property type="component" value="Unassembled WGS sequence"/>
</dbReference>
<evidence type="ECO:0000313" key="2">
    <source>
        <dbReference type="EMBL" id="MDN3709855.1"/>
    </source>
</evidence>
<evidence type="ECO:0000259" key="1">
    <source>
        <dbReference type="Pfam" id="PF13600"/>
    </source>
</evidence>
<comment type="caution">
    <text evidence="2">The sequence shown here is derived from an EMBL/GenBank/DDBJ whole genome shotgun (WGS) entry which is preliminary data.</text>
</comment>
<protein>
    <submittedName>
        <fullName evidence="2">DUF4140 domain-containing protein</fullName>
    </submittedName>
</protein>
<dbReference type="RefSeq" id="WP_290365264.1">
    <property type="nucleotide sequence ID" value="NZ_JAUFQU010000063.1"/>
</dbReference>
<evidence type="ECO:0000313" key="3">
    <source>
        <dbReference type="Proteomes" id="UP001242368"/>
    </source>
</evidence>
<dbReference type="InterPro" id="IPR025554">
    <property type="entry name" value="DUF4140"/>
</dbReference>
<gene>
    <name evidence="2" type="ORF">QW060_23255</name>
</gene>
<organism evidence="2 3">
    <name type="scientific">Paenimyroides ceti</name>
    <dbReference type="NCBI Taxonomy" id="395087"/>
    <lineage>
        <taxon>Bacteria</taxon>
        <taxon>Pseudomonadati</taxon>
        <taxon>Bacteroidota</taxon>
        <taxon>Flavobacteriia</taxon>
        <taxon>Flavobacteriales</taxon>
        <taxon>Flavobacteriaceae</taxon>
        <taxon>Paenimyroides</taxon>
    </lineage>
</organism>
<reference evidence="3" key="1">
    <citation type="journal article" date="2019" name="Int. J. Syst. Evol. Microbiol.">
        <title>The Global Catalogue of Microorganisms (GCM) 10K type strain sequencing project: providing services to taxonomists for standard genome sequencing and annotation.</title>
        <authorList>
            <consortium name="The Broad Institute Genomics Platform"/>
            <consortium name="The Broad Institute Genome Sequencing Center for Infectious Disease"/>
            <person name="Wu L."/>
            <person name="Ma J."/>
        </authorList>
    </citation>
    <scope>NUCLEOTIDE SEQUENCE [LARGE SCALE GENOMIC DNA]</scope>
    <source>
        <strain evidence="3">CECT 7184</strain>
    </source>
</reference>
<keyword evidence="3" id="KW-1185">Reference proteome</keyword>
<accession>A0ABT8D303</accession>
<feature type="domain" description="DUF4140" evidence="1">
    <location>
        <begin position="3"/>
        <end position="70"/>
    </location>
</feature>
<proteinExistence type="predicted"/>
<dbReference type="Pfam" id="PF13600">
    <property type="entry name" value="DUF4140"/>
    <property type="match status" value="1"/>
</dbReference>